<dbReference type="InterPro" id="IPR045247">
    <property type="entry name" value="Oye-like"/>
</dbReference>
<organism evidence="5 6">
    <name type="scientific">Kazachstania africana (strain ATCC 22294 / BCRC 22015 / CBS 2517 / CECT 1963 / NBRC 1671 / NRRL Y-8276)</name>
    <name type="common">Yeast</name>
    <name type="synonym">Kluyveromyces africanus</name>
    <dbReference type="NCBI Taxonomy" id="1071382"/>
    <lineage>
        <taxon>Eukaryota</taxon>
        <taxon>Fungi</taxon>
        <taxon>Dikarya</taxon>
        <taxon>Ascomycota</taxon>
        <taxon>Saccharomycotina</taxon>
        <taxon>Saccharomycetes</taxon>
        <taxon>Saccharomycetales</taxon>
        <taxon>Saccharomycetaceae</taxon>
        <taxon>Kazachstania</taxon>
    </lineage>
</organism>
<dbReference type="eggNOG" id="KOG0134">
    <property type="taxonomic scope" value="Eukaryota"/>
</dbReference>
<dbReference type="RefSeq" id="XP_003958927.1">
    <property type="nucleotide sequence ID" value="XM_003958878.1"/>
</dbReference>
<dbReference type="EMBL" id="HE650829">
    <property type="protein sequence ID" value="CCF59792.1"/>
    <property type="molecule type" value="Genomic_DNA"/>
</dbReference>
<sequence>MDPARQEIAFYANNQQHGLTKEEIKSFVADFANAAKNSVKAGADGVEVHSTFGFILNQFLDPASNKRTDEYGGSIENRSRFTLEVIDACIEAVGAERVGVRLSPWATYGAMSGGEDPTLLATYANILGELEKRGKAGMCLAYVHLIKPRITDPFSPEGQGVYKNGNNDFAHSIWKGPIIKSGNLALNSEVVKDMVKDARTLISYGTF</sequence>
<evidence type="ECO:0000313" key="6">
    <source>
        <dbReference type="Proteomes" id="UP000005220"/>
    </source>
</evidence>
<dbReference type="PANTHER" id="PTHR22893">
    <property type="entry name" value="NADH OXIDOREDUCTASE-RELATED"/>
    <property type="match status" value="1"/>
</dbReference>
<dbReference type="AlphaFoldDB" id="H2AZJ2"/>
<accession>H2AZJ2</accession>
<dbReference type="GO" id="GO:0010181">
    <property type="term" value="F:FMN binding"/>
    <property type="evidence" value="ECO:0007669"/>
    <property type="project" value="InterPro"/>
</dbReference>
<name>H2AZJ2_KAZAF</name>
<comment type="cofactor">
    <cofactor evidence="1">
        <name>FMN</name>
        <dbReference type="ChEBI" id="CHEBI:58210"/>
    </cofactor>
</comment>
<proteinExistence type="inferred from homology"/>
<dbReference type="Gene3D" id="3.20.20.70">
    <property type="entry name" value="Aldolase class I"/>
    <property type="match status" value="1"/>
</dbReference>
<comment type="similarity">
    <text evidence="2">Belongs to the NADH:flavin oxidoreductase/NADH oxidase family.</text>
</comment>
<dbReference type="InterPro" id="IPR013785">
    <property type="entry name" value="Aldolase_TIM"/>
</dbReference>
<evidence type="ECO:0000256" key="3">
    <source>
        <dbReference type="ARBA" id="ARBA00022643"/>
    </source>
</evidence>
<evidence type="ECO:0000256" key="2">
    <source>
        <dbReference type="ARBA" id="ARBA00005979"/>
    </source>
</evidence>
<dbReference type="KEGG" id="kaf:KAFR_0I00110"/>
<dbReference type="GeneID" id="13883429"/>
<dbReference type="HOGENOM" id="CLU_012153_0_0_1"/>
<dbReference type="OrthoDB" id="276546at2759"/>
<evidence type="ECO:0000256" key="1">
    <source>
        <dbReference type="ARBA" id="ARBA00001917"/>
    </source>
</evidence>
<reference evidence="5 6" key="1">
    <citation type="journal article" date="2011" name="Proc. Natl. Acad. Sci. U.S.A.">
        <title>Evolutionary erosion of yeast sex chromosomes by mating-type switching accidents.</title>
        <authorList>
            <person name="Gordon J.L."/>
            <person name="Armisen D."/>
            <person name="Proux-Wera E."/>
            <person name="Oheigeartaigh S.S."/>
            <person name="Byrne K.P."/>
            <person name="Wolfe K.H."/>
        </authorList>
    </citation>
    <scope>NUCLEOTIDE SEQUENCE [LARGE SCALE GENOMIC DNA]</scope>
    <source>
        <strain evidence="6">ATCC 22294 / BCRC 22015 / CBS 2517 / CECT 1963 / NBRC 1671 / NRRL Y-8276</strain>
    </source>
</reference>
<protein>
    <recommendedName>
        <fullName evidence="4">NADH:flavin oxidoreductase/NADH oxidase N-terminal domain-containing protein</fullName>
    </recommendedName>
</protein>
<evidence type="ECO:0000259" key="4">
    <source>
        <dbReference type="Pfam" id="PF00724"/>
    </source>
</evidence>
<keyword evidence="3" id="KW-0285">Flavoprotein</keyword>
<keyword evidence="6" id="KW-1185">Reference proteome</keyword>
<dbReference type="Pfam" id="PF00724">
    <property type="entry name" value="Oxidored_FMN"/>
    <property type="match status" value="1"/>
</dbReference>
<dbReference type="GO" id="GO:0003959">
    <property type="term" value="F:NADPH dehydrogenase activity"/>
    <property type="evidence" value="ECO:0007669"/>
    <property type="project" value="TreeGrafter"/>
</dbReference>
<feature type="domain" description="NADH:flavin oxidoreductase/NADH oxidase N-terminal" evidence="4">
    <location>
        <begin position="11"/>
        <end position="205"/>
    </location>
</feature>
<dbReference type="InParanoid" id="H2AZJ2"/>
<dbReference type="Proteomes" id="UP000005220">
    <property type="component" value="Chromosome 9"/>
</dbReference>
<keyword evidence="3" id="KW-0288">FMN</keyword>
<dbReference type="InterPro" id="IPR001155">
    <property type="entry name" value="OxRdtase_FMN_N"/>
</dbReference>
<gene>
    <name evidence="5" type="primary">KAFR0I00110</name>
    <name evidence="5" type="ORF">KAFR_0I00110</name>
</gene>
<dbReference type="SUPFAM" id="SSF51395">
    <property type="entry name" value="FMN-linked oxidoreductases"/>
    <property type="match status" value="1"/>
</dbReference>
<evidence type="ECO:0000313" key="5">
    <source>
        <dbReference type="EMBL" id="CCF59792.1"/>
    </source>
</evidence>
<dbReference type="PANTHER" id="PTHR22893:SF91">
    <property type="entry name" value="NADPH DEHYDROGENASE 2-RELATED"/>
    <property type="match status" value="1"/>
</dbReference>